<dbReference type="AlphaFoldDB" id="A0A7G7MIQ2"/>
<dbReference type="InterPro" id="IPR020616">
    <property type="entry name" value="Thiolase_N"/>
</dbReference>
<dbReference type="Pfam" id="PF00108">
    <property type="entry name" value="Thiolase_N"/>
    <property type="match status" value="1"/>
</dbReference>
<dbReference type="Gene3D" id="3.40.47.10">
    <property type="match status" value="1"/>
</dbReference>
<gene>
    <name evidence="3" type="ORF">H6H00_00855</name>
</gene>
<dbReference type="EMBL" id="CP060131">
    <property type="protein sequence ID" value="QNG52663.1"/>
    <property type="molecule type" value="Genomic_DNA"/>
</dbReference>
<organism evidence="3 4">
    <name type="scientific">Pseudonocardia petroleophila</name>
    <dbReference type="NCBI Taxonomy" id="37331"/>
    <lineage>
        <taxon>Bacteria</taxon>
        <taxon>Bacillati</taxon>
        <taxon>Actinomycetota</taxon>
        <taxon>Actinomycetes</taxon>
        <taxon>Pseudonocardiales</taxon>
        <taxon>Pseudonocardiaceae</taxon>
        <taxon>Pseudonocardia</taxon>
    </lineage>
</organism>
<dbReference type="NCBIfam" id="NF004936">
    <property type="entry name" value="PRK06289.1"/>
    <property type="match status" value="1"/>
</dbReference>
<protein>
    <submittedName>
        <fullName evidence="3">Thiolase domain-containing protein</fullName>
    </submittedName>
</protein>
<dbReference type="PIRSF" id="PIRSF000429">
    <property type="entry name" value="Ac-CoA_Ac_transf"/>
    <property type="match status" value="1"/>
</dbReference>
<proteinExistence type="predicted"/>
<feature type="domain" description="Thiolase C-terminal" evidence="2">
    <location>
        <begin position="276"/>
        <end position="400"/>
    </location>
</feature>
<dbReference type="KEGG" id="ppel:H6H00_00855"/>
<dbReference type="PANTHER" id="PTHR42870:SF1">
    <property type="entry name" value="NON-SPECIFIC LIPID-TRANSFER PROTEIN-LIKE 2"/>
    <property type="match status" value="1"/>
</dbReference>
<accession>A0A7G7MIQ2</accession>
<dbReference type="Proteomes" id="UP000515728">
    <property type="component" value="Chromosome"/>
</dbReference>
<dbReference type="GO" id="GO:0016747">
    <property type="term" value="F:acyltransferase activity, transferring groups other than amino-acyl groups"/>
    <property type="evidence" value="ECO:0007669"/>
    <property type="project" value="InterPro"/>
</dbReference>
<reference evidence="3 4" key="1">
    <citation type="submission" date="2020-08" db="EMBL/GenBank/DDBJ databases">
        <authorList>
            <person name="Mo P."/>
        </authorList>
    </citation>
    <scope>NUCLEOTIDE SEQUENCE [LARGE SCALE GENOMIC DNA]</scope>
    <source>
        <strain evidence="3 4">CGMCC 4.1532</strain>
    </source>
</reference>
<dbReference type="Pfam" id="PF22691">
    <property type="entry name" value="Thiolase_C_1"/>
    <property type="match status" value="1"/>
</dbReference>
<dbReference type="SUPFAM" id="SSF53901">
    <property type="entry name" value="Thiolase-like"/>
    <property type="match status" value="1"/>
</dbReference>
<dbReference type="RefSeq" id="WP_185719492.1">
    <property type="nucleotide sequence ID" value="NZ_BAAAWI010000001.1"/>
</dbReference>
<dbReference type="InterPro" id="IPR055140">
    <property type="entry name" value="Thiolase_C_2"/>
</dbReference>
<dbReference type="InterPro" id="IPR016039">
    <property type="entry name" value="Thiolase-like"/>
</dbReference>
<evidence type="ECO:0000259" key="2">
    <source>
        <dbReference type="Pfam" id="PF22691"/>
    </source>
</evidence>
<dbReference type="CDD" id="cd00829">
    <property type="entry name" value="SCP-x_thiolase"/>
    <property type="match status" value="1"/>
</dbReference>
<evidence type="ECO:0000259" key="1">
    <source>
        <dbReference type="Pfam" id="PF00108"/>
    </source>
</evidence>
<dbReference type="PANTHER" id="PTHR42870">
    <property type="entry name" value="ACETYL-COA C-ACETYLTRANSFERASE"/>
    <property type="match status" value="1"/>
</dbReference>
<dbReference type="InterPro" id="IPR002155">
    <property type="entry name" value="Thiolase"/>
</dbReference>
<sequence length="404" mass="42047">MTQQVFVLGGAQTDFATNWSRVSDEPLRAMLADAVATALADADVPAADIGTAHVGNLAAELFTGQAHLGALLTTLDPAWSALPTSRHEAACASGSIAVLAATAEIEAGRYDVALVTGVELMRNVGGRQAAEHLGSAAWVGREEFPDGLPWPTLFERIAQEVDDRDGLDRDHLRRIAEINRDNARANPLAQTRGWTDVVTAPDDEANPGVVGEMRAADCGRITDGAAAVVLAGRRYAEEWSRRTGRTPAVIRGWGHRTGSLGLQDKLDASRGGEHLFPHLRTAVTEAYDRAGIAGPEELDAVELHDCFTITEYVALEHLGIPAAKAIDDGRIARGGALPVNPSGGLIGAGHPVGATGVRMLHDAARQVTGRAGECQVEGAGTVATLNIGGSAATVVSLVVGTVAG</sequence>
<evidence type="ECO:0000313" key="4">
    <source>
        <dbReference type="Proteomes" id="UP000515728"/>
    </source>
</evidence>
<feature type="domain" description="Thiolase N-terminal" evidence="1">
    <location>
        <begin position="5"/>
        <end position="132"/>
    </location>
</feature>
<evidence type="ECO:0000313" key="3">
    <source>
        <dbReference type="EMBL" id="QNG52663.1"/>
    </source>
</evidence>
<name>A0A7G7MIQ2_9PSEU</name>
<keyword evidence="4" id="KW-1185">Reference proteome</keyword>